<keyword evidence="3" id="KW-1185">Reference proteome</keyword>
<name>A0A0L8V723_9BACT</name>
<dbReference type="RefSeq" id="WP_053184518.1">
    <property type="nucleotide sequence ID" value="NZ_LGIA01000166.1"/>
</dbReference>
<dbReference type="Proteomes" id="UP000036958">
    <property type="component" value="Unassembled WGS sequence"/>
</dbReference>
<dbReference type="InterPro" id="IPR007730">
    <property type="entry name" value="SPOR-like_dom"/>
</dbReference>
<dbReference type="GO" id="GO:0042834">
    <property type="term" value="F:peptidoglycan binding"/>
    <property type="evidence" value="ECO:0007669"/>
    <property type="project" value="InterPro"/>
</dbReference>
<dbReference type="Pfam" id="PF05036">
    <property type="entry name" value="SPOR"/>
    <property type="match status" value="1"/>
</dbReference>
<gene>
    <name evidence="2" type="ORF">NC99_29030</name>
</gene>
<proteinExistence type="predicted"/>
<dbReference type="OrthoDB" id="2473397at2"/>
<dbReference type="STRING" id="1409788.NC99_29030"/>
<accession>A0A0L8V723</accession>
<dbReference type="EMBL" id="LGIA01000166">
    <property type="protein sequence ID" value="KOH44285.1"/>
    <property type="molecule type" value="Genomic_DNA"/>
</dbReference>
<dbReference type="InterPro" id="IPR036680">
    <property type="entry name" value="SPOR-like_sf"/>
</dbReference>
<reference evidence="3" key="1">
    <citation type="submission" date="2015-07" db="EMBL/GenBank/DDBJ databases">
        <title>Genome sequencing of Sunxiuqinia dokdonensis strain SK.</title>
        <authorList>
            <person name="Ahn S."/>
            <person name="Kim B.-C."/>
        </authorList>
    </citation>
    <scope>NUCLEOTIDE SEQUENCE [LARGE SCALE GENOMIC DNA]</scope>
    <source>
        <strain evidence="3">SK</strain>
    </source>
</reference>
<evidence type="ECO:0000259" key="1">
    <source>
        <dbReference type="Pfam" id="PF05036"/>
    </source>
</evidence>
<protein>
    <recommendedName>
        <fullName evidence="1">SPOR domain-containing protein</fullName>
    </recommendedName>
</protein>
<dbReference type="Gene3D" id="3.30.70.1070">
    <property type="entry name" value="Sporulation related repeat"/>
    <property type="match status" value="1"/>
</dbReference>
<feature type="domain" description="SPOR" evidence="1">
    <location>
        <begin position="71"/>
        <end position="137"/>
    </location>
</feature>
<sequence>MKFEITGIILILFCLSLSAQESSYSPNNSSESRIQQLPVRQDARIDTLLQRHLAQNKRLNGTEGYRLEIFFSSGLRAREQAMEVKTEFLRKFPNEQAYMLFRSPDFKVRVGDFRTRNEALALKEQIKKSYPNAFLVKDIIQFPKLYSDKQSNE</sequence>
<evidence type="ECO:0000313" key="3">
    <source>
        <dbReference type="Proteomes" id="UP000036958"/>
    </source>
</evidence>
<dbReference type="AlphaFoldDB" id="A0A0L8V723"/>
<organism evidence="2 3">
    <name type="scientific">Sunxiuqinia dokdonensis</name>
    <dbReference type="NCBI Taxonomy" id="1409788"/>
    <lineage>
        <taxon>Bacteria</taxon>
        <taxon>Pseudomonadati</taxon>
        <taxon>Bacteroidota</taxon>
        <taxon>Bacteroidia</taxon>
        <taxon>Marinilabiliales</taxon>
        <taxon>Prolixibacteraceae</taxon>
        <taxon>Sunxiuqinia</taxon>
    </lineage>
</organism>
<comment type="caution">
    <text evidence="2">The sequence shown here is derived from an EMBL/GenBank/DDBJ whole genome shotgun (WGS) entry which is preliminary data.</text>
</comment>
<evidence type="ECO:0000313" key="2">
    <source>
        <dbReference type="EMBL" id="KOH44285.1"/>
    </source>
</evidence>